<protein>
    <submittedName>
        <fullName evidence="1">Uncharacterized protein</fullName>
    </submittedName>
</protein>
<dbReference type="AlphaFoldDB" id="A0A318HXZ5"/>
<sequence>MRFYTACKCAKNWLEMGEMVLKTRFCGIKVVKTTNNGVEMCEERMGVAYLCKCLLVSRLRDFVLRNSKPTCFLT</sequence>
<dbReference type="Proteomes" id="UP000248314">
    <property type="component" value="Unassembled WGS sequence"/>
</dbReference>
<keyword evidence="2" id="KW-1185">Reference proteome</keyword>
<accession>A0A318HXZ5</accession>
<proteinExistence type="predicted"/>
<organism evidence="1 2">
    <name type="scientific">Hoylesella shahii DSM 15611 = JCM 12083</name>
    <dbReference type="NCBI Taxonomy" id="1122991"/>
    <lineage>
        <taxon>Bacteria</taxon>
        <taxon>Pseudomonadati</taxon>
        <taxon>Bacteroidota</taxon>
        <taxon>Bacteroidia</taxon>
        <taxon>Bacteroidales</taxon>
        <taxon>Prevotellaceae</taxon>
        <taxon>Hoylesella</taxon>
    </lineage>
</organism>
<name>A0A318HXZ5_9BACT</name>
<evidence type="ECO:0000313" key="1">
    <source>
        <dbReference type="EMBL" id="PXX23143.1"/>
    </source>
</evidence>
<gene>
    <name evidence="1" type="ORF">EJ73_00808</name>
</gene>
<dbReference type="EMBL" id="QJJX01000007">
    <property type="protein sequence ID" value="PXX23143.1"/>
    <property type="molecule type" value="Genomic_DNA"/>
</dbReference>
<evidence type="ECO:0000313" key="2">
    <source>
        <dbReference type="Proteomes" id="UP000248314"/>
    </source>
</evidence>
<reference evidence="1 2" key="1">
    <citation type="submission" date="2018-05" db="EMBL/GenBank/DDBJ databases">
        <title>Genomic Encyclopedia of Type Strains, Phase I: the one thousand microbial genomes (KMG-I) project.</title>
        <authorList>
            <person name="Kyrpides N."/>
        </authorList>
    </citation>
    <scope>NUCLEOTIDE SEQUENCE [LARGE SCALE GENOMIC DNA]</scope>
    <source>
        <strain evidence="1 2">DSM 15611</strain>
    </source>
</reference>
<comment type="caution">
    <text evidence="1">The sequence shown here is derived from an EMBL/GenBank/DDBJ whole genome shotgun (WGS) entry which is preliminary data.</text>
</comment>